<protein>
    <recommendedName>
        <fullName evidence="1">AAA+ ATPase domain-containing protein</fullName>
    </recommendedName>
</protein>
<sequence length="186" mass="21585">MKMPIDCIKNFIGKKVLIKGEVKSGKTKLCEEILNEMIKYFPPSKITVIDLAPSKKYFKDIILGGTMSVPNGVIYLRPSIVYAPRLEGKNKEEVLELARRNAMNIENIFKIYENNPSEILFINDITLYFHAGSFERIIELIKYPKTLICNAYEGEKLHDDKESGITIREREMLKKFEEYMDIIIKL</sequence>
<proteinExistence type="predicted"/>
<accession>A0A520KGC1</accession>
<reference evidence="2 4" key="2">
    <citation type="journal article" date="2019" name="Nat. Microbiol.">
        <title>Wide diversity of methane and short-chain alkane metabolisms in uncultured archaea.</title>
        <authorList>
            <person name="Borrel G."/>
            <person name="Adam P.S."/>
            <person name="McKay L.J."/>
            <person name="Chen L.X."/>
            <person name="Sierra-Garcia I.N."/>
            <person name="Sieber C.M."/>
            <person name="Letourneur Q."/>
            <person name="Ghozlane A."/>
            <person name="Andersen G.L."/>
            <person name="Li W.J."/>
            <person name="Hallam S.J."/>
            <person name="Muyzer G."/>
            <person name="de Oliveira V.M."/>
            <person name="Inskeep W.P."/>
            <person name="Banfield J.F."/>
            <person name="Gribaldo S."/>
        </authorList>
    </citation>
    <scope>NUCLEOTIDE SEQUENCE [LARGE SCALE GENOMIC DNA]</scope>
    <source>
        <strain evidence="2">Verst-YHS</strain>
    </source>
</reference>
<evidence type="ECO:0000313" key="2">
    <source>
        <dbReference type="EMBL" id="RZN57021.1"/>
    </source>
</evidence>
<dbReference type="EMBL" id="QNVI01000054">
    <property type="protein sequence ID" value="TDA38310.1"/>
    <property type="molecule type" value="Genomic_DNA"/>
</dbReference>
<dbReference type="Proteomes" id="UP000317265">
    <property type="component" value="Unassembled WGS sequence"/>
</dbReference>
<dbReference type="SMART" id="SM00382">
    <property type="entry name" value="AAA"/>
    <property type="match status" value="1"/>
</dbReference>
<organism evidence="2 4">
    <name type="scientific">Thermoproteota archaeon</name>
    <dbReference type="NCBI Taxonomy" id="2056631"/>
    <lineage>
        <taxon>Archaea</taxon>
        <taxon>Thermoproteota</taxon>
    </lineage>
</organism>
<dbReference type="Proteomes" id="UP000316080">
    <property type="component" value="Unassembled WGS sequence"/>
</dbReference>
<evidence type="ECO:0000313" key="4">
    <source>
        <dbReference type="Proteomes" id="UP000316080"/>
    </source>
</evidence>
<gene>
    <name evidence="3" type="ORF">DSO09_04690</name>
    <name evidence="2" type="ORF">EF809_01600</name>
</gene>
<evidence type="ECO:0000313" key="5">
    <source>
        <dbReference type="Proteomes" id="UP000317265"/>
    </source>
</evidence>
<comment type="caution">
    <text evidence="2">The sequence shown here is derived from an EMBL/GenBank/DDBJ whole genome shotgun (WGS) entry which is preliminary data.</text>
</comment>
<dbReference type="EMBL" id="RXIH01000013">
    <property type="protein sequence ID" value="RZN57021.1"/>
    <property type="molecule type" value="Genomic_DNA"/>
</dbReference>
<dbReference type="InterPro" id="IPR003593">
    <property type="entry name" value="AAA+_ATPase"/>
</dbReference>
<reference evidence="3 5" key="1">
    <citation type="journal article" date="2019" name="Nat. Microbiol.">
        <title>Expanding anaerobic alkane metabolism in the domain of Archaea.</title>
        <authorList>
            <person name="Wang Y."/>
            <person name="Wegener G."/>
            <person name="Hou J."/>
            <person name="Wang F."/>
            <person name="Xiao X."/>
        </authorList>
    </citation>
    <scope>NUCLEOTIDE SEQUENCE [LARGE SCALE GENOMIC DNA]</scope>
    <source>
        <strain evidence="3">WYZ-LMO11</strain>
    </source>
</reference>
<name>A0A520KGC1_9CREN</name>
<evidence type="ECO:0000313" key="3">
    <source>
        <dbReference type="EMBL" id="TDA38310.1"/>
    </source>
</evidence>
<evidence type="ECO:0000259" key="1">
    <source>
        <dbReference type="SMART" id="SM00382"/>
    </source>
</evidence>
<feature type="domain" description="AAA+ ATPase" evidence="1">
    <location>
        <begin position="12"/>
        <end position="177"/>
    </location>
</feature>
<dbReference type="AlphaFoldDB" id="A0A520KGC1"/>